<dbReference type="PANTHER" id="PTHR42718:SF9">
    <property type="entry name" value="MAJOR FACILITATOR SUPERFAMILY MULTIDRUG TRANSPORTER MFSC"/>
    <property type="match status" value="1"/>
</dbReference>
<evidence type="ECO:0000313" key="9">
    <source>
        <dbReference type="Proteomes" id="UP001597120"/>
    </source>
</evidence>
<reference evidence="9" key="1">
    <citation type="journal article" date="2019" name="Int. J. Syst. Evol. Microbiol.">
        <title>The Global Catalogue of Microorganisms (GCM) 10K type strain sequencing project: providing services to taxonomists for standard genome sequencing and annotation.</title>
        <authorList>
            <consortium name="The Broad Institute Genomics Platform"/>
            <consortium name="The Broad Institute Genome Sequencing Center for Infectious Disease"/>
            <person name="Wu L."/>
            <person name="Ma J."/>
        </authorList>
    </citation>
    <scope>NUCLEOTIDE SEQUENCE [LARGE SCALE GENOMIC DNA]</scope>
    <source>
        <strain evidence="9">CCUG 57263</strain>
    </source>
</reference>
<feature type="transmembrane region" description="Helical" evidence="6">
    <location>
        <begin position="287"/>
        <end position="307"/>
    </location>
</feature>
<dbReference type="InterPro" id="IPR020846">
    <property type="entry name" value="MFS_dom"/>
</dbReference>
<evidence type="ECO:0000256" key="1">
    <source>
        <dbReference type="ARBA" id="ARBA00004651"/>
    </source>
</evidence>
<dbReference type="InterPro" id="IPR036259">
    <property type="entry name" value="MFS_trans_sf"/>
</dbReference>
<feature type="transmembrane region" description="Helical" evidence="6">
    <location>
        <begin position="319"/>
        <end position="341"/>
    </location>
</feature>
<feature type="transmembrane region" description="Helical" evidence="6">
    <location>
        <begin position="12"/>
        <end position="35"/>
    </location>
</feature>
<gene>
    <name evidence="8" type="ORF">ACFQ03_08670</name>
</gene>
<evidence type="ECO:0000256" key="3">
    <source>
        <dbReference type="ARBA" id="ARBA00022692"/>
    </source>
</evidence>
<evidence type="ECO:0000256" key="6">
    <source>
        <dbReference type="SAM" id="Phobius"/>
    </source>
</evidence>
<dbReference type="Pfam" id="PF07690">
    <property type="entry name" value="MFS_1"/>
    <property type="match status" value="1"/>
</dbReference>
<feature type="transmembrane region" description="Helical" evidence="6">
    <location>
        <begin position="347"/>
        <end position="368"/>
    </location>
</feature>
<dbReference type="PRINTS" id="PR01036">
    <property type="entry name" value="TCRTETB"/>
</dbReference>
<dbReference type="Gene3D" id="1.20.1250.20">
    <property type="entry name" value="MFS general substrate transporter like domains"/>
    <property type="match status" value="1"/>
</dbReference>
<dbReference type="PROSITE" id="PS50850">
    <property type="entry name" value="MFS"/>
    <property type="match status" value="1"/>
</dbReference>
<evidence type="ECO:0000313" key="8">
    <source>
        <dbReference type="EMBL" id="MFD0869224.1"/>
    </source>
</evidence>
<keyword evidence="3 6" id="KW-0812">Transmembrane</keyword>
<proteinExistence type="predicted"/>
<evidence type="ECO:0000256" key="4">
    <source>
        <dbReference type="ARBA" id="ARBA00022989"/>
    </source>
</evidence>
<protein>
    <submittedName>
        <fullName evidence="8">MFS transporter</fullName>
    </submittedName>
</protein>
<feature type="transmembrane region" description="Helical" evidence="6">
    <location>
        <begin position="79"/>
        <end position="103"/>
    </location>
</feature>
<dbReference type="Gene3D" id="1.20.1720.10">
    <property type="entry name" value="Multidrug resistance protein D"/>
    <property type="match status" value="1"/>
</dbReference>
<feature type="transmembrane region" description="Helical" evidence="6">
    <location>
        <begin position="258"/>
        <end position="281"/>
    </location>
</feature>
<keyword evidence="4 6" id="KW-1133">Transmembrane helix</keyword>
<sequence>MEVGLQKQEGEKLMYVVMATLALSAMSVLMFNLVLPQIREQFSVTNAQVSWITSSYTLIYGIGTVVYGKLADRFRLKNLLTFGLLLFAAGSLIGLAAQSFWMVLVGRCIQAAGAASIPASAMLIPLRYFPPERRGTAMGTAFMGLAIGSALGPVLSAFILSILHWKWLFCFPFFLLLTLPFYRRYLQEDARQPQGSMDWLGGALLAAAVTLLLLTVTSGSLWSAIGGIVALTLFIVRIRTFTPPFIAPGLFRNRSYTLGVTITFLFSSIGFSLHFLSPLLLAQVNKLPASLIGFALVPGAVASAIWGRRGGKIADTKGNASLFSIASGLLIACFALLSTLIGFSAVYIALILMLGHVGLTFGMIAMSNSVSRTLSSEQSGVGMGMLSMMNFIGGSVATGIYGKLVDFEQVKPWNPAAHHSEGAIHGNIFLVLTIAIAAILWIYQINFRRNAV</sequence>
<dbReference type="InterPro" id="IPR011701">
    <property type="entry name" value="MFS"/>
</dbReference>
<keyword evidence="5 6" id="KW-0472">Membrane</keyword>
<keyword evidence="2" id="KW-0813">Transport</keyword>
<dbReference type="RefSeq" id="WP_379287486.1">
    <property type="nucleotide sequence ID" value="NZ_JBHTIU010000028.1"/>
</dbReference>
<feature type="domain" description="Major facilitator superfamily (MFS) profile" evidence="7">
    <location>
        <begin position="13"/>
        <end position="450"/>
    </location>
</feature>
<dbReference type="PANTHER" id="PTHR42718">
    <property type="entry name" value="MAJOR FACILITATOR SUPERFAMILY MULTIDRUG TRANSPORTER MFSC"/>
    <property type="match status" value="1"/>
</dbReference>
<organism evidence="8 9">
    <name type="scientific">Paenibacillus residui</name>
    <dbReference type="NCBI Taxonomy" id="629724"/>
    <lineage>
        <taxon>Bacteria</taxon>
        <taxon>Bacillati</taxon>
        <taxon>Bacillota</taxon>
        <taxon>Bacilli</taxon>
        <taxon>Bacillales</taxon>
        <taxon>Paenibacillaceae</taxon>
        <taxon>Paenibacillus</taxon>
    </lineage>
</organism>
<dbReference type="Proteomes" id="UP001597120">
    <property type="component" value="Unassembled WGS sequence"/>
</dbReference>
<dbReference type="SUPFAM" id="SSF103473">
    <property type="entry name" value="MFS general substrate transporter"/>
    <property type="match status" value="1"/>
</dbReference>
<evidence type="ECO:0000256" key="2">
    <source>
        <dbReference type="ARBA" id="ARBA00022448"/>
    </source>
</evidence>
<dbReference type="EMBL" id="JBHTIU010000028">
    <property type="protein sequence ID" value="MFD0869224.1"/>
    <property type="molecule type" value="Genomic_DNA"/>
</dbReference>
<comment type="subcellular location">
    <subcellularLocation>
        <location evidence="1">Cell membrane</location>
        <topology evidence="1">Multi-pass membrane protein</topology>
    </subcellularLocation>
</comment>
<name>A0ABW3DAF5_9BACL</name>
<evidence type="ECO:0000256" key="5">
    <source>
        <dbReference type="ARBA" id="ARBA00023136"/>
    </source>
</evidence>
<feature type="transmembrane region" description="Helical" evidence="6">
    <location>
        <begin position="221"/>
        <end position="238"/>
    </location>
</feature>
<comment type="caution">
    <text evidence="8">The sequence shown here is derived from an EMBL/GenBank/DDBJ whole genome shotgun (WGS) entry which is preliminary data.</text>
</comment>
<feature type="transmembrane region" description="Helical" evidence="6">
    <location>
        <begin position="380"/>
        <end position="402"/>
    </location>
</feature>
<accession>A0ABW3DAF5</accession>
<dbReference type="CDD" id="cd17321">
    <property type="entry name" value="MFS_MMR_MDR_like"/>
    <property type="match status" value="1"/>
</dbReference>
<feature type="transmembrane region" description="Helical" evidence="6">
    <location>
        <begin position="47"/>
        <end position="67"/>
    </location>
</feature>
<feature type="transmembrane region" description="Helical" evidence="6">
    <location>
        <begin position="165"/>
        <end position="185"/>
    </location>
</feature>
<feature type="transmembrane region" description="Helical" evidence="6">
    <location>
        <begin position="141"/>
        <end position="159"/>
    </location>
</feature>
<feature type="transmembrane region" description="Helical" evidence="6">
    <location>
        <begin position="422"/>
        <end position="443"/>
    </location>
</feature>
<feature type="transmembrane region" description="Helical" evidence="6">
    <location>
        <begin position="109"/>
        <end position="129"/>
    </location>
</feature>
<feature type="transmembrane region" description="Helical" evidence="6">
    <location>
        <begin position="197"/>
        <end position="215"/>
    </location>
</feature>
<evidence type="ECO:0000259" key="7">
    <source>
        <dbReference type="PROSITE" id="PS50850"/>
    </source>
</evidence>
<keyword evidence="9" id="KW-1185">Reference proteome</keyword>